<feature type="compositionally biased region" description="Polar residues" evidence="2">
    <location>
        <begin position="392"/>
        <end position="402"/>
    </location>
</feature>
<feature type="region of interest" description="Disordered" evidence="2">
    <location>
        <begin position="117"/>
        <end position="138"/>
    </location>
</feature>
<gene>
    <name evidence="4" type="primary">I1S7Z8</name>
</gene>
<dbReference type="AlphaFoldDB" id="A0A5K1JSM2"/>
<feature type="domain" description="C2H2-type" evidence="3">
    <location>
        <begin position="190"/>
        <end position="213"/>
    </location>
</feature>
<feature type="compositionally biased region" description="Low complexity" evidence="2">
    <location>
        <begin position="302"/>
        <end position="340"/>
    </location>
</feature>
<feature type="compositionally biased region" description="Low complexity" evidence="2">
    <location>
        <begin position="457"/>
        <end position="477"/>
    </location>
</feature>
<dbReference type="PROSITE" id="PS00028">
    <property type="entry name" value="ZINC_FINGER_C2H2_1"/>
    <property type="match status" value="1"/>
</dbReference>
<feature type="compositionally biased region" description="Polar residues" evidence="2">
    <location>
        <begin position="119"/>
        <end position="130"/>
    </location>
</feature>
<feature type="region of interest" description="Disordered" evidence="2">
    <location>
        <begin position="457"/>
        <end position="563"/>
    </location>
</feature>
<name>A0A5K1JSM2_9APHY</name>
<dbReference type="GO" id="GO:0008270">
    <property type="term" value="F:zinc ion binding"/>
    <property type="evidence" value="ECO:0007669"/>
    <property type="project" value="UniProtKB-KW"/>
</dbReference>
<evidence type="ECO:0000313" key="4">
    <source>
        <dbReference type="EMBL" id="VWO94869.1"/>
    </source>
</evidence>
<evidence type="ECO:0000256" key="2">
    <source>
        <dbReference type="SAM" id="MobiDB-lite"/>
    </source>
</evidence>
<feature type="region of interest" description="Disordered" evidence="2">
    <location>
        <begin position="66"/>
        <end position="99"/>
    </location>
</feature>
<dbReference type="EMBL" id="LR724294">
    <property type="protein sequence ID" value="VWO94869.1"/>
    <property type="molecule type" value="Genomic_DNA"/>
</dbReference>
<protein>
    <submittedName>
        <fullName evidence="4">N/A</fullName>
    </submittedName>
</protein>
<proteinExistence type="predicted"/>
<keyword evidence="1" id="KW-0862">Zinc</keyword>
<keyword evidence="1" id="KW-0863">Zinc-finger</keyword>
<organism evidence="4">
    <name type="scientific">Ganoderma boninense</name>
    <dbReference type="NCBI Taxonomy" id="34458"/>
    <lineage>
        <taxon>Eukaryota</taxon>
        <taxon>Fungi</taxon>
        <taxon>Dikarya</taxon>
        <taxon>Basidiomycota</taxon>
        <taxon>Agaricomycotina</taxon>
        <taxon>Agaricomycetes</taxon>
        <taxon>Polyporales</taxon>
        <taxon>Polyporaceae</taxon>
        <taxon>Ganoderma</taxon>
    </lineage>
</organism>
<feature type="region of interest" description="Disordered" evidence="2">
    <location>
        <begin position="294"/>
        <end position="408"/>
    </location>
</feature>
<keyword evidence="1" id="KW-0479">Metal-binding</keyword>
<feature type="compositionally biased region" description="Low complexity" evidence="2">
    <location>
        <begin position="491"/>
        <end position="507"/>
    </location>
</feature>
<sequence length="563" mass="57996">MSNISDSTALVGSAGGQGFFSLVEAASISRPIAATRESSVDSGFAPGSFKGAGSLGINANSVGSSSKVHAAMKHRRLSSTGQARRRLSDAREATSRPSPVMLQSAAAALSSLATLSLSGSPPQGVPQTGTSFASASGQLASSSTSRMLKVEAKDDDIVLDDPPVAAPVKAEINGAGISVTKTGKKRGTIFKCESCSKVYRHPSCLIKHRWEHSPHWREASKFLLSKHQQVQLLEAAAILSHLAPSASGGTSLPEDRSLWPSFLSGGLLPPPDQANMIHDTKYSSKARASSVSTSLDQSITYPTSSSVPAPSLLSVRSSSSSGIGSGSGTATSTGRSPSAGPRMHDYAIPSSGGGLTHVRPGVVGVSTNGQSPQHPQSAHSQLEAHVLPGANSPHTYPPSSHRSAPVPVPSTAARNAYREPRDGDTGAYSFVSGASTSDVWSSPVSVGFAQSSFRSSMESPSASASFSASYSQPASAPGVGRSLSDGAGGWSLPRSSLREGSSSRSGSVEMDGREEFVDVDGASGSEDGDGGGAGRFGFTSRRWNGPAKIEEEEWDGMEMEMEM</sequence>
<feature type="compositionally biased region" description="Low complexity" evidence="2">
    <location>
        <begin position="370"/>
        <end position="381"/>
    </location>
</feature>
<dbReference type="InterPro" id="IPR013087">
    <property type="entry name" value="Znf_C2H2_type"/>
</dbReference>
<evidence type="ECO:0000256" key="1">
    <source>
        <dbReference type="PROSITE-ProRule" id="PRU00042"/>
    </source>
</evidence>
<evidence type="ECO:0000259" key="3">
    <source>
        <dbReference type="PROSITE" id="PS50157"/>
    </source>
</evidence>
<reference evidence="4" key="1">
    <citation type="submission" date="2019-10" db="EMBL/GenBank/DDBJ databases">
        <authorList>
            <person name="Nor Muhammad N."/>
        </authorList>
    </citation>
    <scope>NUCLEOTIDE SEQUENCE</scope>
</reference>
<dbReference type="PROSITE" id="PS50157">
    <property type="entry name" value="ZINC_FINGER_C2H2_2"/>
    <property type="match status" value="1"/>
</dbReference>
<accession>A0A5K1JSM2</accession>
<feature type="compositionally biased region" description="Acidic residues" evidence="2">
    <location>
        <begin position="550"/>
        <end position="563"/>
    </location>
</feature>